<keyword evidence="21" id="KW-1185">Reference proteome</keyword>
<keyword evidence="13" id="KW-0966">Cell projection</keyword>
<evidence type="ECO:0000313" key="21">
    <source>
        <dbReference type="Proteomes" id="UP001152803"/>
    </source>
</evidence>
<name>A0A9Q1DYD5_CONCO</name>
<dbReference type="InterPro" id="IPR001752">
    <property type="entry name" value="Kinesin_motor_dom"/>
</dbReference>
<comment type="function">
    <text evidence="14">Plus end-directed microtubule-dependent motor protein that regulates the length of motile cilia by mediating depolymerization of microtubules at ciliary tips.</text>
</comment>
<organism evidence="20 21">
    <name type="scientific">Conger conger</name>
    <name type="common">Conger eel</name>
    <name type="synonym">Muraena conger</name>
    <dbReference type="NCBI Taxonomy" id="82655"/>
    <lineage>
        <taxon>Eukaryota</taxon>
        <taxon>Metazoa</taxon>
        <taxon>Chordata</taxon>
        <taxon>Craniata</taxon>
        <taxon>Vertebrata</taxon>
        <taxon>Euteleostomi</taxon>
        <taxon>Actinopterygii</taxon>
        <taxon>Neopterygii</taxon>
        <taxon>Teleostei</taxon>
        <taxon>Anguilliformes</taxon>
        <taxon>Congridae</taxon>
        <taxon>Conger</taxon>
    </lineage>
</organism>
<comment type="similarity">
    <text evidence="16">Belongs to the TRAFAC class myosin-kinesin ATPase superfamily. Kinesin family.</text>
</comment>
<dbReference type="Pfam" id="PF03567">
    <property type="entry name" value="Sulfotransfer_2"/>
    <property type="match status" value="1"/>
</dbReference>
<evidence type="ECO:0000256" key="11">
    <source>
        <dbReference type="ARBA" id="ARBA00023175"/>
    </source>
</evidence>
<gene>
    <name evidence="20" type="ORF">COCON_G00029610</name>
</gene>
<evidence type="ECO:0000256" key="8">
    <source>
        <dbReference type="ARBA" id="ARBA00022968"/>
    </source>
</evidence>
<comment type="subcellular location">
    <subcellularLocation>
        <location evidence="1">Cell projection</location>
        <location evidence="1">Cilium</location>
    </subcellularLocation>
    <subcellularLocation>
        <location evidence="2">Cytoplasm</location>
        <location evidence="2">Cytoskeleton</location>
    </subcellularLocation>
    <subcellularLocation>
        <location evidence="3">Membrane</location>
        <topology evidence="3">Single-pass type II membrane protein</topology>
    </subcellularLocation>
</comment>
<dbReference type="OrthoDB" id="3176171at2759"/>
<evidence type="ECO:0000256" key="4">
    <source>
        <dbReference type="ARBA" id="ARBA00022490"/>
    </source>
</evidence>
<feature type="compositionally biased region" description="Basic and acidic residues" evidence="18">
    <location>
        <begin position="483"/>
        <end position="500"/>
    </location>
</feature>
<dbReference type="GO" id="GO:0008017">
    <property type="term" value="F:microtubule binding"/>
    <property type="evidence" value="ECO:0007669"/>
    <property type="project" value="InterPro"/>
</dbReference>
<feature type="compositionally biased region" description="Polar residues" evidence="18">
    <location>
        <begin position="209"/>
        <end position="221"/>
    </location>
</feature>
<dbReference type="SUPFAM" id="SSF52540">
    <property type="entry name" value="P-loop containing nucleoside triphosphate hydrolases"/>
    <property type="match status" value="2"/>
</dbReference>
<evidence type="ECO:0000259" key="19">
    <source>
        <dbReference type="PROSITE" id="PS50067"/>
    </source>
</evidence>
<keyword evidence="6 16" id="KW-0547">Nucleotide-binding</keyword>
<dbReference type="GO" id="GO:0003777">
    <property type="term" value="F:microtubule motor activity"/>
    <property type="evidence" value="ECO:0007669"/>
    <property type="project" value="InterPro"/>
</dbReference>
<feature type="compositionally biased region" description="Polar residues" evidence="18">
    <location>
        <begin position="696"/>
        <end position="710"/>
    </location>
</feature>
<dbReference type="GO" id="GO:0005874">
    <property type="term" value="C:microtubule"/>
    <property type="evidence" value="ECO:0007669"/>
    <property type="project" value="UniProtKB-KW"/>
</dbReference>
<dbReference type="Proteomes" id="UP001152803">
    <property type="component" value="Unassembled WGS sequence"/>
</dbReference>
<dbReference type="PRINTS" id="PR00380">
    <property type="entry name" value="KINESINHEAVY"/>
</dbReference>
<proteinExistence type="inferred from homology"/>
<evidence type="ECO:0000256" key="5">
    <source>
        <dbReference type="ARBA" id="ARBA00022701"/>
    </source>
</evidence>
<dbReference type="InterPro" id="IPR027640">
    <property type="entry name" value="Kinesin-like_fam"/>
</dbReference>
<dbReference type="SMART" id="SM00129">
    <property type="entry name" value="KISc"/>
    <property type="match status" value="1"/>
</dbReference>
<keyword evidence="10" id="KW-0969">Cilium</keyword>
<evidence type="ECO:0000256" key="9">
    <source>
        <dbReference type="ARBA" id="ARBA00023054"/>
    </source>
</evidence>
<dbReference type="Pfam" id="PF00225">
    <property type="entry name" value="Kinesin"/>
    <property type="match status" value="1"/>
</dbReference>
<keyword evidence="4" id="KW-0963">Cytoplasm</keyword>
<keyword evidence="11 16" id="KW-0505">Motor protein</keyword>
<sequence>MKDLPRESKDHQLTVALRIRPLNEAEIEEGATIVAHKVDDQMVVLLDPCEDPDDILRANRSRGKTYMFDVAFDFTSTQEDVYVATTKNLIEGVISGYNATVFAYGPTGAGKTYTMLGLDSEPGIYIRTLNDLFKAIEANNEDMNCSVYMSYLEIYNEMIRDLLNPASGYLDLREDAKGEIRIAGITEFSTNNAKEIMQLLTKGNKQRTQEPTAANKTSSRSHAILQVTVKQKNRVKDINEEVRVGKLFMVDLAGTERASQVRAKTETQNRGKRMKEGAHINRSLLALANCINALSEKGGKGGQFVNYRDSKLTRLLKDALGGNSRTVMITHISPASTNFEESRNTLIYADKAKNIKTKVKRNLLNVSYHIAQYTSIIADLRNEIERLRAKIDEQGQEHKKGERADIRDVQAEVQQHSAQYSRRELGRLREQLLSAFREQMEIRRSLVELENCNMELHIDTSRHLVTISDWERERARCAKKWRDERYGEKADRDKEPDRAQDSGGEDMDSTEPQDVTAAREEISTLLAEQRKTAALKSDLEEKLASMKLKSSKMEELLPKSISSEEQREILTLLCRVHVLEVENTEIQSTALRQENLMRTKDLLIQRYEHHRTLCDEIIQQQRAIIQDHQIPVPHELDELYALYYSELNDRTIDQVFSLHTITSSTIRDGSILKVARQLNLEDLIPDSDKEELSPRVTVQESRTAQNQFPPTSVGDHERSPFSEGSKVFKASSKSRLMKHGHILSSLPPLTQLPIGKDSNRQFEQVSPETMKEIVLDTKSISVIAARRRSRMQVQEPASRLSMAKERSLVSVQSLEEESQGITTSVKPAVSIDNLALSTPDELEARKVPPRAPGSSQSTSKNLPKASRRNDSIERRVRKKRSRSFEVNSKRTFKISASRNPGLVSISDNRLQHSQNGNQLLQKNVGNPSTPPGTKIKYPISHHTGESQIQKLEMRGTPPSTIHQKNAEGRGQTIYKRVRGPSDIFSKNQLLLQAGNFKRTVNVNARHKGTESNIKTHTSVRSTIAADTFNGEDSRQPGNGGPAHWNNAFPMWRCHSSSKHKAYDDKGNSFLSDIDAFINQFLEGTVEPSQQAKEDGAPETSHNQSGDAGKPEEKYVPRREWKIHLTPISVEMRQRQEDRKQLIHDLCTNGTLDFLGKNRTFDDIPNKDLDHLIVDDRHGIIYCYVPKVACTNWKRIMIMLSESLLVDGAPYQDPLDIPQEHIHNSSLHFTFNKFWKRYGKFSRHLMKIKLKKYTKFLFVRDPFVRLISAYRNKFEQVNEDFYKRFAVVMLKRYGNYSDPPASVVDAFAAGIRPSFSHFLQYLLDSQTEKEMPFNEHWRQVYRLCHPCQINYDFVGKLETLDEDAEHLLRILRVDNIVQFPASNRNRTVSSWEQDWFAKIPFELRRKLYKLYEADFKLFGYSKPEKLLHE</sequence>
<evidence type="ECO:0000256" key="17">
    <source>
        <dbReference type="SAM" id="Coils"/>
    </source>
</evidence>
<feature type="domain" description="Kinesin motor" evidence="19">
    <location>
        <begin position="12"/>
        <end position="355"/>
    </location>
</feature>
<dbReference type="InterPro" id="IPR005331">
    <property type="entry name" value="Sulfotransferase"/>
</dbReference>
<reference evidence="20" key="1">
    <citation type="journal article" date="2023" name="Science">
        <title>Genome structures resolve the early diversification of teleost fishes.</title>
        <authorList>
            <person name="Parey E."/>
            <person name="Louis A."/>
            <person name="Montfort J."/>
            <person name="Bouchez O."/>
            <person name="Roques C."/>
            <person name="Iampietro C."/>
            <person name="Lluch J."/>
            <person name="Castinel A."/>
            <person name="Donnadieu C."/>
            <person name="Desvignes T."/>
            <person name="Floi Bucao C."/>
            <person name="Jouanno E."/>
            <person name="Wen M."/>
            <person name="Mejri S."/>
            <person name="Dirks R."/>
            <person name="Jansen H."/>
            <person name="Henkel C."/>
            <person name="Chen W.J."/>
            <person name="Zahm M."/>
            <person name="Cabau C."/>
            <person name="Klopp C."/>
            <person name="Thompson A.W."/>
            <person name="Robinson-Rechavi M."/>
            <person name="Braasch I."/>
            <person name="Lecointre G."/>
            <person name="Bobe J."/>
            <person name="Postlethwait J.H."/>
            <person name="Berthelot C."/>
            <person name="Roest Crollius H."/>
            <person name="Guiguen Y."/>
        </authorList>
    </citation>
    <scope>NUCLEOTIDE SEQUENCE</scope>
    <source>
        <strain evidence="20">Concon-B</strain>
    </source>
</reference>
<evidence type="ECO:0000256" key="7">
    <source>
        <dbReference type="ARBA" id="ARBA00022840"/>
    </source>
</evidence>
<evidence type="ECO:0000256" key="15">
    <source>
        <dbReference type="ARBA" id="ARBA00073205"/>
    </source>
</evidence>
<dbReference type="GO" id="GO:0016020">
    <property type="term" value="C:membrane"/>
    <property type="evidence" value="ECO:0007669"/>
    <property type="project" value="UniProtKB-SubCell"/>
</dbReference>
<keyword evidence="5" id="KW-0493">Microtubule</keyword>
<feature type="region of interest" description="Disordered" evidence="18">
    <location>
        <begin position="689"/>
        <end position="730"/>
    </location>
</feature>
<evidence type="ECO:0000313" key="20">
    <source>
        <dbReference type="EMBL" id="KAJ8284111.1"/>
    </source>
</evidence>
<evidence type="ECO:0000256" key="10">
    <source>
        <dbReference type="ARBA" id="ARBA00023069"/>
    </source>
</evidence>
<comment type="caution">
    <text evidence="20">The sequence shown here is derived from an EMBL/GenBank/DDBJ whole genome shotgun (WGS) entry which is preliminary data.</text>
</comment>
<evidence type="ECO:0000256" key="1">
    <source>
        <dbReference type="ARBA" id="ARBA00004138"/>
    </source>
</evidence>
<keyword evidence="7 16" id="KW-0067">ATP-binding</keyword>
<evidence type="ECO:0000256" key="3">
    <source>
        <dbReference type="ARBA" id="ARBA00004606"/>
    </source>
</evidence>
<evidence type="ECO:0000256" key="14">
    <source>
        <dbReference type="ARBA" id="ARBA00055376"/>
    </source>
</evidence>
<keyword evidence="8" id="KW-0812">Transmembrane</keyword>
<dbReference type="GO" id="GO:0007018">
    <property type="term" value="P:microtubule-based movement"/>
    <property type="evidence" value="ECO:0007669"/>
    <property type="project" value="InterPro"/>
</dbReference>
<keyword evidence="8" id="KW-0735">Signal-anchor</keyword>
<dbReference type="PROSITE" id="PS50067">
    <property type="entry name" value="KINESIN_MOTOR_2"/>
    <property type="match status" value="1"/>
</dbReference>
<dbReference type="EMBL" id="JAFJMO010000002">
    <property type="protein sequence ID" value="KAJ8284111.1"/>
    <property type="molecule type" value="Genomic_DNA"/>
</dbReference>
<evidence type="ECO:0000256" key="13">
    <source>
        <dbReference type="ARBA" id="ARBA00023273"/>
    </source>
</evidence>
<evidence type="ECO:0000256" key="2">
    <source>
        <dbReference type="ARBA" id="ARBA00004245"/>
    </source>
</evidence>
<dbReference type="InterPro" id="IPR027417">
    <property type="entry name" value="P-loop_NTPase"/>
</dbReference>
<keyword evidence="9 17" id="KW-0175">Coiled coil</keyword>
<dbReference type="GO" id="GO:0005524">
    <property type="term" value="F:ATP binding"/>
    <property type="evidence" value="ECO:0007669"/>
    <property type="project" value="UniProtKB-UniRule"/>
</dbReference>
<dbReference type="Gene3D" id="3.40.850.10">
    <property type="entry name" value="Kinesin motor domain"/>
    <property type="match status" value="1"/>
</dbReference>
<evidence type="ECO:0000256" key="6">
    <source>
        <dbReference type="ARBA" id="ARBA00022741"/>
    </source>
</evidence>
<feature type="region of interest" description="Disordered" evidence="18">
    <location>
        <begin position="483"/>
        <end position="516"/>
    </location>
</feature>
<dbReference type="CDD" id="cd01370">
    <property type="entry name" value="KISc_KIP3_like"/>
    <property type="match status" value="1"/>
</dbReference>
<evidence type="ECO:0000256" key="18">
    <source>
        <dbReference type="SAM" id="MobiDB-lite"/>
    </source>
</evidence>
<dbReference type="InterPro" id="IPR036961">
    <property type="entry name" value="Kinesin_motor_dom_sf"/>
</dbReference>
<evidence type="ECO:0000256" key="16">
    <source>
        <dbReference type="PROSITE-ProRule" id="PRU00283"/>
    </source>
</evidence>
<feature type="region of interest" description="Disordered" evidence="18">
    <location>
        <begin position="203"/>
        <end position="222"/>
    </location>
</feature>
<dbReference type="PANTHER" id="PTHR47968:SF13">
    <property type="entry name" value="KINESIN-LIKE PROTEIN KIF19 ISOFORM X1"/>
    <property type="match status" value="1"/>
</dbReference>
<dbReference type="FunFam" id="3.40.850.10:FF:000037">
    <property type="entry name" value="kinesin-like protein KIF19"/>
    <property type="match status" value="1"/>
</dbReference>
<feature type="coiled-coil region" evidence="17">
    <location>
        <begin position="370"/>
        <end position="419"/>
    </location>
</feature>
<evidence type="ECO:0000256" key="12">
    <source>
        <dbReference type="ARBA" id="ARBA00023212"/>
    </source>
</evidence>
<accession>A0A9Q1DYD5</accession>
<protein>
    <recommendedName>
        <fullName evidence="15">Kinesin-like protein KIF19</fullName>
    </recommendedName>
</protein>
<feature type="region of interest" description="Disordered" evidence="18">
    <location>
        <begin position="837"/>
        <end position="887"/>
    </location>
</feature>
<feature type="binding site" evidence="16">
    <location>
        <begin position="105"/>
        <end position="112"/>
    </location>
    <ligand>
        <name>ATP</name>
        <dbReference type="ChEBI" id="CHEBI:30616"/>
    </ligand>
</feature>
<dbReference type="GO" id="GO:0005929">
    <property type="term" value="C:cilium"/>
    <property type="evidence" value="ECO:0007669"/>
    <property type="project" value="UniProtKB-SubCell"/>
</dbReference>
<keyword evidence="12" id="KW-0206">Cytoskeleton</keyword>
<feature type="region of interest" description="Disordered" evidence="18">
    <location>
        <begin position="1086"/>
        <end position="1113"/>
    </location>
</feature>
<dbReference type="GO" id="GO:0008146">
    <property type="term" value="F:sulfotransferase activity"/>
    <property type="evidence" value="ECO:0007669"/>
    <property type="project" value="InterPro"/>
</dbReference>
<dbReference type="PANTHER" id="PTHR47968">
    <property type="entry name" value="CENTROMERE PROTEIN E"/>
    <property type="match status" value="1"/>
</dbReference>